<dbReference type="HOGENOM" id="CLU_049216_2_0_1"/>
<dbReference type="RefSeq" id="XP_002131580.1">
    <property type="nucleotide sequence ID" value="XM_002131544.5"/>
</dbReference>
<dbReference type="EMBL" id="EAAA01001949">
    <property type="status" value="NOT_ANNOTATED_CDS"/>
    <property type="molecule type" value="Genomic_DNA"/>
</dbReference>
<evidence type="ECO:0000256" key="4">
    <source>
        <dbReference type="ARBA" id="ARBA00046271"/>
    </source>
</evidence>
<keyword evidence="6" id="KW-1185">Reference proteome</keyword>
<proteinExistence type="predicted"/>
<dbReference type="Pfam" id="PF05648">
    <property type="entry name" value="PEX11"/>
    <property type="match status" value="1"/>
</dbReference>
<dbReference type="InterPro" id="IPR008733">
    <property type="entry name" value="PEX11"/>
</dbReference>
<reference evidence="6" key="1">
    <citation type="journal article" date="2002" name="Science">
        <title>The draft genome of Ciona intestinalis: insights into chordate and vertebrate origins.</title>
        <authorList>
            <person name="Dehal P."/>
            <person name="Satou Y."/>
            <person name="Campbell R.K."/>
            <person name="Chapman J."/>
            <person name="Degnan B."/>
            <person name="De Tomaso A."/>
            <person name="Davidson B."/>
            <person name="Di Gregorio A."/>
            <person name="Gelpke M."/>
            <person name="Goodstein D.M."/>
            <person name="Harafuji N."/>
            <person name="Hastings K.E."/>
            <person name="Ho I."/>
            <person name="Hotta K."/>
            <person name="Huang W."/>
            <person name="Kawashima T."/>
            <person name="Lemaire P."/>
            <person name="Martinez D."/>
            <person name="Meinertzhagen I.A."/>
            <person name="Necula S."/>
            <person name="Nonaka M."/>
            <person name="Putnam N."/>
            <person name="Rash S."/>
            <person name="Saiga H."/>
            <person name="Satake M."/>
            <person name="Terry A."/>
            <person name="Yamada L."/>
            <person name="Wang H.G."/>
            <person name="Awazu S."/>
            <person name="Azumi K."/>
            <person name="Boore J."/>
            <person name="Branno M."/>
            <person name="Chin-Bow S."/>
            <person name="DeSantis R."/>
            <person name="Doyle S."/>
            <person name="Francino P."/>
            <person name="Keys D.N."/>
            <person name="Haga S."/>
            <person name="Hayashi H."/>
            <person name="Hino K."/>
            <person name="Imai K.S."/>
            <person name="Inaba K."/>
            <person name="Kano S."/>
            <person name="Kobayashi K."/>
            <person name="Kobayashi M."/>
            <person name="Lee B.I."/>
            <person name="Makabe K.W."/>
            <person name="Manohar C."/>
            <person name="Matassi G."/>
            <person name="Medina M."/>
            <person name="Mochizuki Y."/>
            <person name="Mount S."/>
            <person name="Morishita T."/>
            <person name="Miura S."/>
            <person name="Nakayama A."/>
            <person name="Nishizaka S."/>
            <person name="Nomoto H."/>
            <person name="Ohta F."/>
            <person name="Oishi K."/>
            <person name="Rigoutsos I."/>
            <person name="Sano M."/>
            <person name="Sasaki A."/>
            <person name="Sasakura Y."/>
            <person name="Shoguchi E."/>
            <person name="Shin-i T."/>
            <person name="Spagnuolo A."/>
            <person name="Stainier D."/>
            <person name="Suzuki M.M."/>
            <person name="Tassy O."/>
            <person name="Takatori N."/>
            <person name="Tokuoka M."/>
            <person name="Yagi K."/>
            <person name="Yoshizaki F."/>
            <person name="Wada S."/>
            <person name="Zhang C."/>
            <person name="Hyatt P.D."/>
            <person name="Larimer F."/>
            <person name="Detter C."/>
            <person name="Doggett N."/>
            <person name="Glavina T."/>
            <person name="Hawkins T."/>
            <person name="Richardson P."/>
            <person name="Lucas S."/>
            <person name="Kohara Y."/>
            <person name="Levine M."/>
            <person name="Satoh N."/>
            <person name="Rokhsar D.S."/>
        </authorList>
    </citation>
    <scope>NUCLEOTIDE SEQUENCE [LARGE SCALE GENOMIC DNA]</scope>
</reference>
<dbReference type="Ensembl" id="ENSCINT00000031956.1">
    <property type="protein sequence ID" value="ENSCINP00000033747.1"/>
    <property type="gene ID" value="ENSCING00000022101.1"/>
</dbReference>
<dbReference type="GeneTree" id="ENSGT00390000014273"/>
<keyword evidence="1" id="KW-0962">Peroxisome biogenesis</keyword>
<dbReference type="GO" id="GO:0016559">
    <property type="term" value="P:peroxisome fission"/>
    <property type="evidence" value="ECO:0000318"/>
    <property type="project" value="GO_Central"/>
</dbReference>
<evidence type="ECO:0000256" key="1">
    <source>
        <dbReference type="ARBA" id="ARBA00022593"/>
    </source>
</evidence>
<accession>A0A1W2WPR8</accession>
<evidence type="ECO:0000313" key="5">
    <source>
        <dbReference type="Ensembl" id="ENSCINP00000033747.1"/>
    </source>
</evidence>
<keyword evidence="3" id="KW-0576">Peroxisome</keyword>
<name>H2XVR3_CIOIN</name>
<comment type="subcellular location">
    <subcellularLocation>
        <location evidence="4">Peroxisome membrane</location>
    </subcellularLocation>
</comment>
<reference evidence="5" key="3">
    <citation type="submission" date="2025-08" db="UniProtKB">
        <authorList>
            <consortium name="Ensembl"/>
        </authorList>
    </citation>
    <scope>IDENTIFICATION</scope>
</reference>
<dbReference type="PANTHER" id="PTHR12652:SF50">
    <property type="entry name" value="PEROXIN 11"/>
    <property type="match status" value="1"/>
</dbReference>
<protein>
    <submittedName>
        <fullName evidence="5">Peroxisomal membrane protein 11A-like</fullName>
    </submittedName>
</protein>
<dbReference type="FunCoup" id="H2XVR3">
    <property type="interactions" value="18"/>
</dbReference>
<dbReference type="PANTHER" id="PTHR12652">
    <property type="entry name" value="PEROXISOMAL BIOGENESIS FACTOR 11"/>
    <property type="match status" value="1"/>
</dbReference>
<dbReference type="GO" id="GO:0005778">
    <property type="term" value="C:peroxisomal membrane"/>
    <property type="evidence" value="ECO:0000318"/>
    <property type="project" value="GO_Central"/>
</dbReference>
<reference evidence="5" key="4">
    <citation type="submission" date="2025-09" db="UniProtKB">
        <authorList>
            <consortium name="Ensembl"/>
        </authorList>
    </citation>
    <scope>IDENTIFICATION</scope>
</reference>
<dbReference type="GeneID" id="100180565"/>
<dbReference type="AlphaFoldDB" id="H2XVR3"/>
<organism evidence="5 6">
    <name type="scientific">Ciona intestinalis</name>
    <name type="common">Transparent sea squirt</name>
    <name type="synonym">Ascidia intestinalis</name>
    <dbReference type="NCBI Taxonomy" id="7719"/>
    <lineage>
        <taxon>Eukaryota</taxon>
        <taxon>Metazoa</taxon>
        <taxon>Chordata</taxon>
        <taxon>Tunicata</taxon>
        <taxon>Ascidiacea</taxon>
        <taxon>Phlebobranchia</taxon>
        <taxon>Cionidae</taxon>
        <taxon>Ciona</taxon>
    </lineage>
</organism>
<evidence type="ECO:0000256" key="2">
    <source>
        <dbReference type="ARBA" id="ARBA00023136"/>
    </source>
</evidence>
<dbReference type="STRING" id="7719.ENSCINP00000033747"/>
<dbReference type="OrthoDB" id="411017at2759"/>
<dbReference type="InParanoid" id="H2XVR3"/>
<evidence type="ECO:0000313" key="6">
    <source>
        <dbReference type="Proteomes" id="UP000008144"/>
    </source>
</evidence>
<reference evidence="5" key="2">
    <citation type="journal article" date="2008" name="Genome Biol.">
        <title>Improved genome assembly and evidence-based global gene model set for the chordate Ciona intestinalis: new insight into intron and operon populations.</title>
        <authorList>
            <person name="Satou Y."/>
            <person name="Mineta K."/>
            <person name="Ogasawara M."/>
            <person name="Sasakura Y."/>
            <person name="Shoguchi E."/>
            <person name="Ueno K."/>
            <person name="Yamada L."/>
            <person name="Matsumoto J."/>
            <person name="Wasserscheid J."/>
            <person name="Dewar K."/>
            <person name="Wiley G.B."/>
            <person name="Macmil S.L."/>
            <person name="Roe B.A."/>
            <person name="Zeller R.W."/>
            <person name="Hastings K.E."/>
            <person name="Lemaire P."/>
            <person name="Lindquist E."/>
            <person name="Endo T."/>
            <person name="Hotta K."/>
            <person name="Inaba K."/>
        </authorList>
    </citation>
    <scope>NUCLEOTIDE SEQUENCE [LARGE SCALE GENOMIC DNA]</scope>
    <source>
        <strain evidence="5">wild type</strain>
    </source>
</reference>
<accession>H2XVR3</accession>
<evidence type="ECO:0000256" key="3">
    <source>
        <dbReference type="ARBA" id="ARBA00023140"/>
    </source>
</evidence>
<dbReference type="KEGG" id="cin:100180565"/>
<dbReference type="OMA" id="AYHPTVA"/>
<dbReference type="Proteomes" id="UP000008144">
    <property type="component" value="Chromosome 4"/>
</dbReference>
<keyword evidence="2" id="KW-0472">Membrane</keyword>
<sequence>MDFFIEYTSKTTGRDKLYRVTQYACKVIGWSLQNSSGYEDVVAKLAKVESHSSTTRKFFRLGRSLESLRNAQKTVHLADPVLRTTLTIAHLNRALFLAIDHYLWLGRVGVVKVDKKWDLSASRYYLASIIITLVRDLYAIYVGMERSKREGKRSSFLVRLCYADPAATVDLVRNVCDYPIPASKLGFFPKHNGLVGVLGLISSILGAYQFANPKYKPKP</sequence>
<gene>
    <name evidence="5" type="primary">LOC100180565</name>
</gene>